<dbReference type="SMART" id="SM00014">
    <property type="entry name" value="acidPPc"/>
    <property type="match status" value="1"/>
</dbReference>
<evidence type="ECO:0000256" key="7">
    <source>
        <dbReference type="ARBA" id="ARBA00023136"/>
    </source>
</evidence>
<comment type="catalytic activity">
    <reaction evidence="9">
        <text>di-trans,octa-cis-undecaprenyl diphosphate + H2O = di-trans,octa-cis-undecaprenyl phosphate + phosphate + H(+)</text>
        <dbReference type="Rhea" id="RHEA:28094"/>
        <dbReference type="ChEBI" id="CHEBI:15377"/>
        <dbReference type="ChEBI" id="CHEBI:15378"/>
        <dbReference type="ChEBI" id="CHEBI:43474"/>
        <dbReference type="ChEBI" id="CHEBI:58405"/>
        <dbReference type="ChEBI" id="CHEBI:60392"/>
        <dbReference type="EC" id="3.6.1.27"/>
    </reaction>
</comment>
<keyword evidence="7 10" id="KW-0472">Membrane</keyword>
<evidence type="ECO:0000313" key="12">
    <source>
        <dbReference type="EMBL" id="KRO71615.1"/>
    </source>
</evidence>
<sequence>MREFFSAVDLRSYRLINQLQERAVALRFFSLLSRTGDGHLYALAIAVLYLFGDRFEERVLAVAILAFALELPAFFILKNSIRRDRPCDVLLKSRKAVQPSDKFSMPSGHTSAAFLVATIVFIFAAPMAEVAFTWASLVGMSRVVLGVHYPSDVAAGALLGIVCAVISVEILL</sequence>
<dbReference type="GO" id="GO:0005886">
    <property type="term" value="C:plasma membrane"/>
    <property type="evidence" value="ECO:0007669"/>
    <property type="project" value="UniProtKB-SubCell"/>
</dbReference>
<evidence type="ECO:0000313" key="13">
    <source>
        <dbReference type="Proteomes" id="UP000051934"/>
    </source>
</evidence>
<evidence type="ECO:0000256" key="10">
    <source>
        <dbReference type="SAM" id="Phobius"/>
    </source>
</evidence>
<dbReference type="InterPro" id="IPR000326">
    <property type="entry name" value="PAP2/HPO"/>
</dbReference>
<evidence type="ECO:0000259" key="11">
    <source>
        <dbReference type="SMART" id="SM00014"/>
    </source>
</evidence>
<accession>A0A0R2S9K5</accession>
<keyword evidence="6 10" id="KW-1133">Transmembrane helix</keyword>
<dbReference type="EMBL" id="LIBB01000158">
    <property type="protein sequence ID" value="KRO71615.1"/>
    <property type="molecule type" value="Genomic_DNA"/>
</dbReference>
<dbReference type="CDD" id="cd01610">
    <property type="entry name" value="PAP2_like"/>
    <property type="match status" value="1"/>
</dbReference>
<feature type="domain" description="Phosphatidic acid phosphatase type 2/haloperoxidase" evidence="11">
    <location>
        <begin position="59"/>
        <end position="168"/>
    </location>
</feature>
<evidence type="ECO:0000256" key="6">
    <source>
        <dbReference type="ARBA" id="ARBA00022989"/>
    </source>
</evidence>
<comment type="caution">
    <text evidence="12">The sequence shown here is derived from an EMBL/GenBank/DDBJ whole genome shotgun (WGS) entry which is preliminary data.</text>
</comment>
<feature type="transmembrane region" description="Helical" evidence="10">
    <location>
        <begin position="153"/>
        <end position="171"/>
    </location>
</feature>
<dbReference type="AlphaFoldDB" id="A0A0R2S9K5"/>
<evidence type="ECO:0000256" key="3">
    <source>
        <dbReference type="ARBA" id="ARBA00022475"/>
    </source>
</evidence>
<organism evidence="12 13">
    <name type="scientific">OM182 bacterium BACL3 MAG-120507-bin80</name>
    <dbReference type="NCBI Taxonomy" id="1655577"/>
    <lineage>
        <taxon>Bacteria</taxon>
        <taxon>Pseudomonadati</taxon>
        <taxon>Pseudomonadota</taxon>
        <taxon>Gammaproteobacteria</taxon>
        <taxon>OMG group</taxon>
        <taxon>OM182 clade</taxon>
    </lineage>
</organism>
<keyword evidence="5" id="KW-0378">Hydrolase</keyword>
<evidence type="ECO:0000256" key="4">
    <source>
        <dbReference type="ARBA" id="ARBA00022692"/>
    </source>
</evidence>
<name>A0A0R2S9K5_9GAMM</name>
<evidence type="ECO:0000256" key="1">
    <source>
        <dbReference type="ARBA" id="ARBA00004651"/>
    </source>
</evidence>
<feature type="transmembrane region" description="Helical" evidence="10">
    <location>
        <begin position="58"/>
        <end position="77"/>
    </location>
</feature>
<dbReference type="Pfam" id="PF01569">
    <property type="entry name" value="PAP2"/>
    <property type="match status" value="1"/>
</dbReference>
<evidence type="ECO:0000256" key="2">
    <source>
        <dbReference type="ARBA" id="ARBA00012374"/>
    </source>
</evidence>
<dbReference type="EC" id="3.6.1.27" evidence="2"/>
<dbReference type="InterPro" id="IPR036938">
    <property type="entry name" value="PAP2/HPO_sf"/>
</dbReference>
<reference evidence="12 13" key="1">
    <citation type="submission" date="2015-10" db="EMBL/GenBank/DDBJ databases">
        <title>Metagenome-Assembled Genomes uncover a global brackish microbiome.</title>
        <authorList>
            <person name="Hugerth L.W."/>
            <person name="Larsson J."/>
            <person name="Alneberg J."/>
            <person name="Lindh M.V."/>
            <person name="Legrand C."/>
            <person name="Pinhassi J."/>
            <person name="Andersson A.F."/>
        </authorList>
    </citation>
    <scope>NUCLEOTIDE SEQUENCE [LARGE SCALE GENOMIC DNA]</scope>
    <source>
        <strain evidence="12">BACL4 MAG-120507-bin80</strain>
    </source>
</reference>
<comment type="subcellular location">
    <subcellularLocation>
        <location evidence="1">Cell membrane</location>
        <topology evidence="1">Multi-pass membrane protein</topology>
    </subcellularLocation>
</comment>
<keyword evidence="4 10" id="KW-0812">Transmembrane</keyword>
<dbReference type="PANTHER" id="PTHR14969:SF62">
    <property type="entry name" value="DECAPRENYLPHOSPHORYL-5-PHOSPHORIBOSE PHOSPHATASE RV3807C-RELATED"/>
    <property type="match status" value="1"/>
</dbReference>
<evidence type="ECO:0000256" key="8">
    <source>
        <dbReference type="ARBA" id="ARBA00032707"/>
    </source>
</evidence>
<dbReference type="SUPFAM" id="SSF48317">
    <property type="entry name" value="Acid phosphatase/Vanadium-dependent haloperoxidase"/>
    <property type="match status" value="1"/>
</dbReference>
<evidence type="ECO:0000256" key="9">
    <source>
        <dbReference type="ARBA" id="ARBA00047594"/>
    </source>
</evidence>
<keyword evidence="3" id="KW-1003">Cell membrane</keyword>
<proteinExistence type="predicted"/>
<dbReference type="Gene3D" id="1.20.144.10">
    <property type="entry name" value="Phosphatidic acid phosphatase type 2/haloperoxidase"/>
    <property type="match status" value="1"/>
</dbReference>
<gene>
    <name evidence="12" type="ORF">ABR69_01200</name>
</gene>
<feature type="transmembrane region" description="Helical" evidence="10">
    <location>
        <begin position="112"/>
        <end position="133"/>
    </location>
</feature>
<evidence type="ECO:0000256" key="5">
    <source>
        <dbReference type="ARBA" id="ARBA00022801"/>
    </source>
</evidence>
<protein>
    <recommendedName>
        <fullName evidence="2">undecaprenyl-diphosphate phosphatase</fullName>
        <ecNumber evidence="2">3.6.1.27</ecNumber>
    </recommendedName>
    <alternativeName>
        <fullName evidence="8">Undecaprenyl pyrophosphate phosphatase</fullName>
    </alternativeName>
</protein>
<dbReference type="Proteomes" id="UP000051934">
    <property type="component" value="Unassembled WGS sequence"/>
</dbReference>
<dbReference type="PANTHER" id="PTHR14969">
    <property type="entry name" value="SPHINGOSINE-1-PHOSPHATE PHOSPHOHYDROLASE"/>
    <property type="match status" value="1"/>
</dbReference>
<dbReference type="GO" id="GO:0050380">
    <property type="term" value="F:undecaprenyl-diphosphatase activity"/>
    <property type="evidence" value="ECO:0007669"/>
    <property type="project" value="UniProtKB-EC"/>
</dbReference>